<feature type="transmembrane region" description="Helical" evidence="7">
    <location>
        <begin position="326"/>
        <end position="345"/>
    </location>
</feature>
<feature type="transmembrane region" description="Helical" evidence="7">
    <location>
        <begin position="146"/>
        <end position="164"/>
    </location>
</feature>
<dbReference type="GO" id="GO:0009103">
    <property type="term" value="P:lipopolysaccharide biosynthetic process"/>
    <property type="evidence" value="ECO:0007669"/>
    <property type="project" value="TreeGrafter"/>
</dbReference>
<comment type="subcellular location">
    <subcellularLocation>
        <location evidence="1">Cell membrane</location>
        <topology evidence="1">Multi-pass membrane protein</topology>
    </subcellularLocation>
</comment>
<feature type="transmembrane region" description="Helical" evidence="7">
    <location>
        <begin position="253"/>
        <end position="271"/>
    </location>
</feature>
<organism evidence="8 9">
    <name type="scientific">Candidatus Komeilibacteria bacterium RIFOXYC1_FULL_37_11</name>
    <dbReference type="NCBI Taxonomy" id="1798555"/>
    <lineage>
        <taxon>Bacteria</taxon>
        <taxon>Candidatus Komeiliibacteriota</taxon>
    </lineage>
</organism>
<feature type="transmembrane region" description="Helical" evidence="7">
    <location>
        <begin position="202"/>
        <end position="220"/>
    </location>
</feature>
<dbReference type="GO" id="GO:0071555">
    <property type="term" value="P:cell wall organization"/>
    <property type="evidence" value="ECO:0007669"/>
    <property type="project" value="TreeGrafter"/>
</dbReference>
<dbReference type="GO" id="GO:0044038">
    <property type="term" value="P:cell wall macromolecule biosynthetic process"/>
    <property type="evidence" value="ECO:0007669"/>
    <property type="project" value="TreeGrafter"/>
</dbReference>
<feature type="transmembrane region" description="Helical" evidence="7">
    <location>
        <begin position="113"/>
        <end position="134"/>
    </location>
</feature>
<dbReference type="EMBL" id="MHKQ01000011">
    <property type="protein sequence ID" value="OGY94201.1"/>
    <property type="molecule type" value="Genomic_DNA"/>
</dbReference>
<evidence type="ECO:0000256" key="6">
    <source>
        <dbReference type="ARBA" id="ARBA00023136"/>
    </source>
</evidence>
<evidence type="ECO:0000256" key="1">
    <source>
        <dbReference type="ARBA" id="ARBA00004651"/>
    </source>
</evidence>
<dbReference type="PANTHER" id="PTHR22926:SF3">
    <property type="entry name" value="UNDECAPRENYL-PHOSPHATE ALPHA-N-ACETYLGLUCOSAMINYL 1-PHOSPHATE TRANSFERASE"/>
    <property type="match status" value="1"/>
</dbReference>
<dbReference type="AlphaFoldDB" id="A0A1G2BZ65"/>
<protein>
    <recommendedName>
        <fullName evidence="10">Undecaprenyl-phosphate alpha-N-acetylglucosaminyl 1-phosphate transferase</fullName>
    </recommendedName>
</protein>
<comment type="caution">
    <text evidence="8">The sequence shown here is derived from an EMBL/GenBank/DDBJ whole genome shotgun (WGS) entry which is preliminary data.</text>
</comment>
<evidence type="ECO:0000313" key="8">
    <source>
        <dbReference type="EMBL" id="OGY94201.1"/>
    </source>
</evidence>
<feature type="transmembrane region" description="Helical" evidence="7">
    <location>
        <begin position="176"/>
        <end position="196"/>
    </location>
</feature>
<evidence type="ECO:0000256" key="2">
    <source>
        <dbReference type="ARBA" id="ARBA00022475"/>
    </source>
</evidence>
<keyword evidence="5 7" id="KW-1133">Transmembrane helix</keyword>
<keyword evidence="3" id="KW-0808">Transferase</keyword>
<sequence length="356" mass="39272">MIFNIPKFIFVFILALVLSGVLVKLVMILARRLKILDYPNTDRKIHQKPIPLLGGLAIYGAFLLTVFILWQQKLLLDGRVDLSIIVWFLLAGLVLMINGYLDDKYSLAPKISIGGPILASLIVIVGGLKIAYITNPSGGVLYLDGLFNWDFIGLAITFLWLMGITYTTKLLDGIDGLTSSIGLIASLVIFGVSMSWDVAGSSTSLLSLALAGSILGFLIFNWHPAKIFLGEAGSTFIGFALGVLSIISGSKIATALLVMGLPVLDIFWVIIKRIKRGQVFWHSDQEHLHFRLLKSGFSQKQIVLFLSAVSLSFGIISIFFTTKIKISALLIVIILMIILSSWINYRLREQDEKTKI</sequence>
<name>A0A1G2BZ65_9BACT</name>
<feature type="transmembrane region" description="Helical" evidence="7">
    <location>
        <begin position="82"/>
        <end position="101"/>
    </location>
</feature>
<dbReference type="PANTHER" id="PTHR22926">
    <property type="entry name" value="PHOSPHO-N-ACETYLMURAMOYL-PENTAPEPTIDE-TRANSFERASE"/>
    <property type="match status" value="1"/>
</dbReference>
<accession>A0A1G2BZ65</accession>
<evidence type="ECO:0000256" key="5">
    <source>
        <dbReference type="ARBA" id="ARBA00022989"/>
    </source>
</evidence>
<keyword evidence="4 7" id="KW-0812">Transmembrane</keyword>
<dbReference type="Pfam" id="PF00953">
    <property type="entry name" value="Glycos_transf_4"/>
    <property type="match status" value="1"/>
</dbReference>
<dbReference type="Proteomes" id="UP000177626">
    <property type="component" value="Unassembled WGS sequence"/>
</dbReference>
<feature type="transmembrane region" description="Helical" evidence="7">
    <location>
        <begin position="50"/>
        <end position="70"/>
    </location>
</feature>
<evidence type="ECO:0000256" key="3">
    <source>
        <dbReference type="ARBA" id="ARBA00022679"/>
    </source>
</evidence>
<proteinExistence type="predicted"/>
<keyword evidence="2" id="KW-1003">Cell membrane</keyword>
<evidence type="ECO:0000256" key="4">
    <source>
        <dbReference type="ARBA" id="ARBA00022692"/>
    </source>
</evidence>
<dbReference type="InterPro" id="IPR000715">
    <property type="entry name" value="Glycosyl_transferase_4"/>
</dbReference>
<dbReference type="CDD" id="cd06853">
    <property type="entry name" value="GT_WecA_like"/>
    <property type="match status" value="1"/>
</dbReference>
<keyword evidence="6 7" id="KW-0472">Membrane</keyword>
<gene>
    <name evidence="8" type="ORF">A2406_01850</name>
</gene>
<evidence type="ECO:0008006" key="10">
    <source>
        <dbReference type="Google" id="ProtNLM"/>
    </source>
</evidence>
<dbReference type="GO" id="GO:0016780">
    <property type="term" value="F:phosphotransferase activity, for other substituted phosphate groups"/>
    <property type="evidence" value="ECO:0007669"/>
    <property type="project" value="InterPro"/>
</dbReference>
<feature type="transmembrane region" description="Helical" evidence="7">
    <location>
        <begin position="227"/>
        <end position="247"/>
    </location>
</feature>
<evidence type="ECO:0000313" key="9">
    <source>
        <dbReference type="Proteomes" id="UP000177626"/>
    </source>
</evidence>
<feature type="transmembrane region" description="Helical" evidence="7">
    <location>
        <begin position="302"/>
        <end position="320"/>
    </location>
</feature>
<dbReference type="GO" id="GO:0005886">
    <property type="term" value="C:plasma membrane"/>
    <property type="evidence" value="ECO:0007669"/>
    <property type="project" value="UniProtKB-SubCell"/>
</dbReference>
<reference evidence="8 9" key="1">
    <citation type="journal article" date="2016" name="Nat. Commun.">
        <title>Thousands of microbial genomes shed light on interconnected biogeochemical processes in an aquifer system.</title>
        <authorList>
            <person name="Anantharaman K."/>
            <person name="Brown C.T."/>
            <person name="Hug L.A."/>
            <person name="Sharon I."/>
            <person name="Castelle C.J."/>
            <person name="Probst A.J."/>
            <person name="Thomas B.C."/>
            <person name="Singh A."/>
            <person name="Wilkins M.J."/>
            <person name="Karaoz U."/>
            <person name="Brodie E.L."/>
            <person name="Williams K.H."/>
            <person name="Hubbard S.S."/>
            <person name="Banfield J.F."/>
        </authorList>
    </citation>
    <scope>NUCLEOTIDE SEQUENCE [LARGE SCALE GENOMIC DNA]</scope>
</reference>
<feature type="transmembrane region" description="Helical" evidence="7">
    <location>
        <begin position="6"/>
        <end position="29"/>
    </location>
</feature>
<evidence type="ECO:0000256" key="7">
    <source>
        <dbReference type="SAM" id="Phobius"/>
    </source>
</evidence>